<keyword evidence="11" id="KW-1185">Reference proteome</keyword>
<evidence type="ECO:0000313" key="11">
    <source>
        <dbReference type="Proteomes" id="UP000306102"/>
    </source>
</evidence>
<reference evidence="10 11" key="1">
    <citation type="journal article" date="2018" name="Proc. Natl. Acad. Sci. U.S.A.">
        <title>Draft genome sequence of Camellia sinensis var. sinensis provides insights into the evolution of the tea genome and tea quality.</title>
        <authorList>
            <person name="Wei C."/>
            <person name="Yang H."/>
            <person name="Wang S."/>
            <person name="Zhao J."/>
            <person name="Liu C."/>
            <person name="Gao L."/>
            <person name="Xia E."/>
            <person name="Lu Y."/>
            <person name="Tai Y."/>
            <person name="She G."/>
            <person name="Sun J."/>
            <person name="Cao H."/>
            <person name="Tong W."/>
            <person name="Gao Q."/>
            <person name="Li Y."/>
            <person name="Deng W."/>
            <person name="Jiang X."/>
            <person name="Wang W."/>
            <person name="Chen Q."/>
            <person name="Zhang S."/>
            <person name="Li H."/>
            <person name="Wu J."/>
            <person name="Wang P."/>
            <person name="Li P."/>
            <person name="Shi C."/>
            <person name="Zheng F."/>
            <person name="Jian J."/>
            <person name="Huang B."/>
            <person name="Shan D."/>
            <person name="Shi M."/>
            <person name="Fang C."/>
            <person name="Yue Y."/>
            <person name="Li F."/>
            <person name="Li D."/>
            <person name="Wei S."/>
            <person name="Han B."/>
            <person name="Jiang C."/>
            <person name="Yin Y."/>
            <person name="Xia T."/>
            <person name="Zhang Z."/>
            <person name="Bennetzen J.L."/>
            <person name="Zhao S."/>
            <person name="Wan X."/>
        </authorList>
    </citation>
    <scope>NUCLEOTIDE SEQUENCE [LARGE SCALE GENOMIC DNA]</scope>
    <source>
        <strain evidence="11">cv. Shuchazao</strain>
        <tissue evidence="10">Leaf</tissue>
    </source>
</reference>
<accession>A0A4S4D0K2</accession>
<organism evidence="10 11">
    <name type="scientific">Camellia sinensis var. sinensis</name>
    <name type="common">China tea</name>
    <dbReference type="NCBI Taxonomy" id="542762"/>
    <lineage>
        <taxon>Eukaryota</taxon>
        <taxon>Viridiplantae</taxon>
        <taxon>Streptophyta</taxon>
        <taxon>Embryophyta</taxon>
        <taxon>Tracheophyta</taxon>
        <taxon>Spermatophyta</taxon>
        <taxon>Magnoliopsida</taxon>
        <taxon>eudicotyledons</taxon>
        <taxon>Gunneridae</taxon>
        <taxon>Pentapetalae</taxon>
        <taxon>asterids</taxon>
        <taxon>Ericales</taxon>
        <taxon>Theaceae</taxon>
        <taxon>Camellia</taxon>
    </lineage>
</organism>
<dbReference type="InterPro" id="IPR018097">
    <property type="entry name" value="EGF_Ca-bd_CS"/>
</dbReference>
<evidence type="ECO:0000313" key="10">
    <source>
        <dbReference type="EMBL" id="THF94575.1"/>
    </source>
</evidence>
<evidence type="ECO:0000256" key="6">
    <source>
        <dbReference type="ARBA" id="ARBA00023157"/>
    </source>
</evidence>
<comment type="subcellular location">
    <subcellularLocation>
        <location evidence="1">Membrane</location>
        <topology evidence="1">Single-pass type I membrane protein</topology>
    </subcellularLocation>
</comment>
<evidence type="ECO:0000256" key="2">
    <source>
        <dbReference type="ARBA" id="ARBA00022527"/>
    </source>
</evidence>
<keyword evidence="8" id="KW-1133">Transmembrane helix</keyword>
<keyword evidence="8" id="KW-0472">Membrane</keyword>
<evidence type="ECO:0000256" key="3">
    <source>
        <dbReference type="ARBA" id="ARBA00022536"/>
    </source>
</evidence>
<protein>
    <recommendedName>
        <fullName evidence="9">EGF-like calcium-binding domain-containing protein</fullName>
    </recommendedName>
</protein>
<keyword evidence="2" id="KW-0418">Kinase</keyword>
<keyword evidence="5" id="KW-0732">Signal</keyword>
<evidence type="ECO:0000256" key="5">
    <source>
        <dbReference type="ARBA" id="ARBA00022729"/>
    </source>
</evidence>
<evidence type="ECO:0000259" key="9">
    <source>
        <dbReference type="SMART" id="SM00179"/>
    </source>
</evidence>
<sequence length="418" mass="45401">MASSSQRMQLQLINIIIMLLLQLQLVVVVLVVVVLSSSSSSSSATAAPPTIGDLKNLGCWNSCGNVSIPYPFGVKNKCYLNEDFLISCNQSNPYFQNRSITVSNIMLEEGELRIMQQLIISPSQSNFNASLILGKFSISRTKNKFTAIGCDTYANLRIYKNEALVLSSACISQCVNMDYVSNGTCSGIGCCQTSIPKGGSHIDINVSSFSNHENVLNLNSCSYAFVIEERAFNFSTTYLDFGEKKIPMVLDWGIGDIQTCEQAKRNQTSYACGQNSDCHNATNAGGYICKCLSGYKGNPYLDDGCQDINECEQPNLNNCGGNTKCVNTPGNYTCTTDPLIETVTVVLIYLLCPKSTPSDLSTRGTTIPSVSINLAEHHQTQLPAHSPGSSAAEQYHLGHRLPCCASYPSTPTAKLRNR</sequence>
<keyword evidence="2" id="KW-0723">Serine/threonine-protein kinase</keyword>
<keyword evidence="6" id="KW-1015">Disulfide bond</keyword>
<dbReference type="GO" id="GO:0030247">
    <property type="term" value="F:polysaccharide binding"/>
    <property type="evidence" value="ECO:0007669"/>
    <property type="project" value="InterPro"/>
</dbReference>
<dbReference type="Pfam" id="PF13947">
    <property type="entry name" value="GUB_WAK_bind"/>
    <property type="match status" value="1"/>
</dbReference>
<evidence type="ECO:0000256" key="8">
    <source>
        <dbReference type="SAM" id="Phobius"/>
    </source>
</evidence>
<dbReference type="GO" id="GO:0005509">
    <property type="term" value="F:calcium ion binding"/>
    <property type="evidence" value="ECO:0007669"/>
    <property type="project" value="InterPro"/>
</dbReference>
<evidence type="ECO:0000256" key="7">
    <source>
        <dbReference type="ARBA" id="ARBA00023180"/>
    </source>
</evidence>
<keyword evidence="4" id="KW-0808">Transferase</keyword>
<keyword evidence="3" id="KW-0245">EGF-like domain</keyword>
<dbReference type="Pfam" id="PF08488">
    <property type="entry name" value="WAK"/>
    <property type="match status" value="1"/>
</dbReference>
<evidence type="ECO:0000256" key="4">
    <source>
        <dbReference type="ARBA" id="ARBA00022679"/>
    </source>
</evidence>
<dbReference type="Gene3D" id="2.10.25.10">
    <property type="entry name" value="Laminin"/>
    <property type="match status" value="2"/>
</dbReference>
<dbReference type="GO" id="GO:0004674">
    <property type="term" value="F:protein serine/threonine kinase activity"/>
    <property type="evidence" value="ECO:0007669"/>
    <property type="project" value="UniProtKB-KW"/>
</dbReference>
<keyword evidence="7" id="KW-0325">Glycoprotein</keyword>
<dbReference type="AlphaFoldDB" id="A0A4S4D0K2"/>
<dbReference type="PANTHER" id="PTHR33491">
    <property type="entry name" value="OSJNBA0016N04.9 PROTEIN"/>
    <property type="match status" value="1"/>
</dbReference>
<dbReference type="GO" id="GO:0016020">
    <property type="term" value="C:membrane"/>
    <property type="evidence" value="ECO:0007669"/>
    <property type="project" value="UniProtKB-SubCell"/>
</dbReference>
<proteinExistence type="predicted"/>
<feature type="domain" description="EGF-like calcium-binding" evidence="9">
    <location>
        <begin position="307"/>
        <end position="353"/>
    </location>
</feature>
<dbReference type="PROSITE" id="PS01187">
    <property type="entry name" value="EGF_CA"/>
    <property type="match status" value="1"/>
</dbReference>
<dbReference type="EMBL" id="SDRB02013590">
    <property type="protein sequence ID" value="THF94575.1"/>
    <property type="molecule type" value="Genomic_DNA"/>
</dbReference>
<dbReference type="FunFam" id="2.10.25.10:FF:000628">
    <property type="entry name" value="Wall-associated receptor kinase 2"/>
    <property type="match status" value="1"/>
</dbReference>
<name>A0A4S4D0K2_CAMSN</name>
<dbReference type="Pfam" id="PF07645">
    <property type="entry name" value="EGF_CA"/>
    <property type="match status" value="1"/>
</dbReference>
<keyword evidence="8" id="KW-0812">Transmembrane</keyword>
<dbReference type="Proteomes" id="UP000306102">
    <property type="component" value="Unassembled WGS sequence"/>
</dbReference>
<evidence type="ECO:0000256" key="1">
    <source>
        <dbReference type="ARBA" id="ARBA00004479"/>
    </source>
</evidence>
<dbReference type="InterPro" id="IPR025287">
    <property type="entry name" value="WAK_GUB"/>
</dbReference>
<feature type="transmembrane region" description="Helical" evidence="8">
    <location>
        <begin position="12"/>
        <end position="35"/>
    </location>
</feature>
<dbReference type="InterPro" id="IPR001881">
    <property type="entry name" value="EGF-like_Ca-bd_dom"/>
</dbReference>
<gene>
    <name evidence="10" type="ORF">TEA_021741</name>
</gene>
<dbReference type="InterPro" id="IPR049883">
    <property type="entry name" value="NOTCH1_EGF-like"/>
</dbReference>
<dbReference type="SMART" id="SM00179">
    <property type="entry name" value="EGF_CA"/>
    <property type="match status" value="2"/>
</dbReference>
<dbReference type="InterPro" id="IPR013695">
    <property type="entry name" value="WAK"/>
</dbReference>
<dbReference type="STRING" id="542762.A0A4S4D0K2"/>
<feature type="domain" description="EGF-like calcium-binding" evidence="9">
    <location>
        <begin position="256"/>
        <end position="306"/>
    </location>
</feature>
<comment type="caution">
    <text evidence="10">The sequence shown here is derived from an EMBL/GenBank/DDBJ whole genome shotgun (WGS) entry which is preliminary data.</text>
</comment>
<dbReference type="CDD" id="cd00054">
    <property type="entry name" value="EGF_CA"/>
    <property type="match status" value="1"/>
</dbReference>